<keyword evidence="10" id="KW-1185">Reference proteome</keyword>
<evidence type="ECO:0000256" key="5">
    <source>
        <dbReference type="SAM" id="MobiDB-lite"/>
    </source>
</evidence>
<evidence type="ECO:0008006" key="11">
    <source>
        <dbReference type="Google" id="ProtNLM"/>
    </source>
</evidence>
<feature type="transmembrane region" description="Helical" evidence="6">
    <location>
        <begin position="284"/>
        <end position="302"/>
    </location>
</feature>
<dbReference type="InterPro" id="IPR036259">
    <property type="entry name" value="MFS_trans_sf"/>
</dbReference>
<dbReference type="PANTHER" id="PTHR21576:SF31">
    <property type="entry name" value="FAMILY PROTEIN, PUTATIVE, EXPRESSED-RELATED"/>
    <property type="match status" value="1"/>
</dbReference>
<comment type="subcellular location">
    <subcellularLocation>
        <location evidence="1">Membrane</location>
        <topology evidence="1">Multi-pass membrane protein</topology>
    </subcellularLocation>
</comment>
<feature type="transmembrane region" description="Helical" evidence="6">
    <location>
        <begin position="314"/>
        <end position="333"/>
    </location>
</feature>
<evidence type="ECO:0000256" key="6">
    <source>
        <dbReference type="SAM" id="Phobius"/>
    </source>
</evidence>
<feature type="transmembrane region" description="Helical" evidence="6">
    <location>
        <begin position="220"/>
        <end position="238"/>
    </location>
</feature>
<dbReference type="SUPFAM" id="SSF103473">
    <property type="entry name" value="MFS general substrate transporter"/>
    <property type="match status" value="1"/>
</dbReference>
<keyword evidence="3 6" id="KW-1133">Transmembrane helix</keyword>
<organism evidence="9 10">
    <name type="scientific">Triticum turgidum subsp. durum</name>
    <name type="common">Durum wheat</name>
    <name type="synonym">Triticum durum</name>
    <dbReference type="NCBI Taxonomy" id="4567"/>
    <lineage>
        <taxon>Eukaryota</taxon>
        <taxon>Viridiplantae</taxon>
        <taxon>Streptophyta</taxon>
        <taxon>Embryophyta</taxon>
        <taxon>Tracheophyta</taxon>
        <taxon>Spermatophyta</taxon>
        <taxon>Magnoliopsida</taxon>
        <taxon>Liliopsida</taxon>
        <taxon>Poales</taxon>
        <taxon>Poaceae</taxon>
        <taxon>BOP clade</taxon>
        <taxon>Pooideae</taxon>
        <taxon>Triticodae</taxon>
        <taxon>Triticeae</taxon>
        <taxon>Triticinae</taxon>
        <taxon>Triticum</taxon>
    </lineage>
</organism>
<evidence type="ECO:0000259" key="8">
    <source>
        <dbReference type="Pfam" id="PF23262"/>
    </source>
</evidence>
<feature type="compositionally biased region" description="Polar residues" evidence="5">
    <location>
        <begin position="426"/>
        <end position="439"/>
    </location>
</feature>
<feature type="transmembrane region" description="Helical" evidence="6">
    <location>
        <begin position="259"/>
        <end position="278"/>
    </location>
</feature>
<feature type="domain" description="NFD4 C-terminal" evidence="8">
    <location>
        <begin position="184"/>
        <end position="397"/>
    </location>
</feature>
<dbReference type="Pfam" id="PF06813">
    <property type="entry name" value="Nodulin-like"/>
    <property type="match status" value="1"/>
</dbReference>
<protein>
    <recommendedName>
        <fullName evidence="11">Nodulin-like domain-containing protein</fullName>
    </recommendedName>
</protein>
<evidence type="ECO:0000313" key="10">
    <source>
        <dbReference type="Proteomes" id="UP000324705"/>
    </source>
</evidence>
<dbReference type="AlphaFoldDB" id="A0A9R0ZQ73"/>
<proteinExistence type="predicted"/>
<reference evidence="9 10" key="1">
    <citation type="submission" date="2017-09" db="EMBL/GenBank/DDBJ databases">
        <authorList>
            <consortium name="International Durum Wheat Genome Sequencing Consortium (IDWGSC)"/>
            <person name="Milanesi L."/>
        </authorList>
    </citation>
    <scope>NUCLEOTIDE SEQUENCE [LARGE SCALE GENOMIC DNA]</scope>
    <source>
        <strain evidence="10">cv. Svevo</strain>
    </source>
</reference>
<evidence type="ECO:0000256" key="4">
    <source>
        <dbReference type="ARBA" id="ARBA00023136"/>
    </source>
</evidence>
<dbReference type="Pfam" id="PF23262">
    <property type="entry name" value="NFD4_C"/>
    <property type="match status" value="1"/>
</dbReference>
<evidence type="ECO:0000256" key="3">
    <source>
        <dbReference type="ARBA" id="ARBA00022989"/>
    </source>
</evidence>
<accession>A0A9R0ZQ73</accession>
<dbReference type="Gramene" id="TRITD7Av1G277230.1">
    <property type="protein sequence ID" value="TRITD7Av1G277230.1"/>
    <property type="gene ID" value="TRITD7Av1G277230"/>
</dbReference>
<evidence type="ECO:0000256" key="2">
    <source>
        <dbReference type="ARBA" id="ARBA00022692"/>
    </source>
</evidence>
<keyword evidence="4 6" id="KW-0472">Membrane</keyword>
<name>A0A9R0ZQ73_TRITD</name>
<dbReference type="Gene3D" id="1.20.1250.20">
    <property type="entry name" value="MFS general substrate transporter like domains"/>
    <property type="match status" value="1"/>
</dbReference>
<sequence>MAGGEGATAVMCTPAFVGRVLRSRWYVVFASMVVMAASGSTYIFALYSKELRSVLGYNQQTLNTLGFFKDLGTNVGVVSGLVQQVAPTWAVLLIGAGMNLGGYLMSRGIVIGLLKGFVGLSGAIYTQLYLAIYGDDAKSLAIAVEEPASAKDDEQPKCSMSMTGCLTNVFKPPALGEDYSIMQALVSVEMLVLFVVSVFGIGGTLTAIDNMAQIGQSLGYPAKSINTFVSLISIWNYAGRVGAGYMSEFFVARYRFPRPLALTAVLLFSCVGHLLIAFGVPQSLYAASVILGFCFGAQWPLLFSIISEVFGLKYYSTLFNFGSAASPIGAYVLNVRIAGRMYDAEAARQHGGHAAAVGDKICKGVQCFKHAFLIITGVTLAGALVSLVLVWRTRSFYKGDIYAKFKVVPAADADGSNQGGEMVEGTVTQAREPQNGNNKNQEDVNDEEEFK</sequence>
<feature type="domain" description="Nodulin-like" evidence="7">
    <location>
        <begin position="24"/>
        <end position="105"/>
    </location>
</feature>
<evidence type="ECO:0000259" key="7">
    <source>
        <dbReference type="Pfam" id="PF06813"/>
    </source>
</evidence>
<dbReference type="InterPro" id="IPR010658">
    <property type="entry name" value="Nodulin-like"/>
</dbReference>
<dbReference type="PANTHER" id="PTHR21576">
    <property type="entry name" value="UNCHARACTERIZED NODULIN-LIKE PROTEIN"/>
    <property type="match status" value="1"/>
</dbReference>
<dbReference type="GO" id="GO:0016020">
    <property type="term" value="C:membrane"/>
    <property type="evidence" value="ECO:0007669"/>
    <property type="project" value="UniProtKB-SubCell"/>
</dbReference>
<dbReference type="OMA" id="DDEQPKC"/>
<feature type="transmembrane region" description="Helical" evidence="6">
    <location>
        <begin position="86"/>
        <end position="105"/>
    </location>
</feature>
<evidence type="ECO:0000313" key="9">
    <source>
        <dbReference type="EMBL" id="VAI81872.1"/>
    </source>
</evidence>
<feature type="transmembrane region" description="Helical" evidence="6">
    <location>
        <begin position="25"/>
        <end position="47"/>
    </location>
</feature>
<dbReference type="InterPro" id="IPR056555">
    <property type="entry name" value="NFD4_C"/>
</dbReference>
<dbReference type="EMBL" id="LT934123">
    <property type="protein sequence ID" value="VAI81872.1"/>
    <property type="molecule type" value="Genomic_DNA"/>
</dbReference>
<evidence type="ECO:0000256" key="1">
    <source>
        <dbReference type="ARBA" id="ARBA00004141"/>
    </source>
</evidence>
<gene>
    <name evidence="9" type="ORF">TRITD_7Av1G277230</name>
</gene>
<feature type="transmembrane region" description="Helical" evidence="6">
    <location>
        <begin position="190"/>
        <end position="208"/>
    </location>
</feature>
<feature type="transmembrane region" description="Helical" evidence="6">
    <location>
        <begin position="371"/>
        <end position="391"/>
    </location>
</feature>
<dbReference type="Proteomes" id="UP000324705">
    <property type="component" value="Chromosome 7A"/>
</dbReference>
<feature type="region of interest" description="Disordered" evidence="5">
    <location>
        <begin position="413"/>
        <end position="451"/>
    </location>
</feature>
<keyword evidence="2 6" id="KW-0812">Transmembrane</keyword>